<keyword evidence="1" id="KW-0472">Membrane</keyword>
<keyword evidence="1" id="KW-0812">Transmembrane</keyword>
<evidence type="ECO:0000313" key="3">
    <source>
        <dbReference type="Proteomes" id="UP000181985"/>
    </source>
</evidence>
<evidence type="ECO:0000313" key="2">
    <source>
        <dbReference type="EMBL" id="APE30184.1"/>
    </source>
</evidence>
<keyword evidence="1" id="KW-1133">Transmembrane helix</keyword>
<gene>
    <name evidence="2" type="ORF">BOX17_03995</name>
</gene>
<keyword evidence="3" id="KW-1185">Reference proteome</keyword>
<organism evidence="2 3">
    <name type="scientific">Halomonas aestuarii</name>
    <dbReference type="NCBI Taxonomy" id="1897729"/>
    <lineage>
        <taxon>Bacteria</taxon>
        <taxon>Pseudomonadati</taxon>
        <taxon>Pseudomonadota</taxon>
        <taxon>Gammaproteobacteria</taxon>
        <taxon>Oceanospirillales</taxon>
        <taxon>Halomonadaceae</taxon>
        <taxon>Halomonas</taxon>
    </lineage>
</organism>
<feature type="transmembrane region" description="Helical" evidence="1">
    <location>
        <begin position="158"/>
        <end position="175"/>
    </location>
</feature>
<name>A0A1J0VDR3_9GAMM</name>
<proteinExistence type="predicted"/>
<reference evidence="3" key="1">
    <citation type="submission" date="2016-11" db="EMBL/GenBank/DDBJ databases">
        <title>Halolamina sediminis sp. nov., an extremely halophilic archaeon isolated from solar salt.</title>
        <authorList>
            <person name="Koh H.-W."/>
            <person name="Rani S."/>
            <person name="Park S.-J."/>
        </authorList>
    </citation>
    <scope>NUCLEOTIDE SEQUENCE [LARGE SCALE GENOMIC DNA]</scope>
    <source>
        <strain evidence="3">Hb3</strain>
    </source>
</reference>
<evidence type="ECO:0000256" key="1">
    <source>
        <dbReference type="SAM" id="Phobius"/>
    </source>
</evidence>
<dbReference type="OrthoDB" id="6169165at2"/>
<feature type="transmembrane region" description="Helical" evidence="1">
    <location>
        <begin position="77"/>
        <end position="102"/>
    </location>
</feature>
<accession>A0A1J0VDR3</accession>
<feature type="transmembrane region" description="Helical" evidence="1">
    <location>
        <begin position="122"/>
        <end position="146"/>
    </location>
</feature>
<feature type="transmembrane region" description="Helical" evidence="1">
    <location>
        <begin position="18"/>
        <end position="37"/>
    </location>
</feature>
<dbReference type="Proteomes" id="UP000181985">
    <property type="component" value="Chromosome"/>
</dbReference>
<dbReference type="AlphaFoldDB" id="A0A1J0VDR3"/>
<dbReference type="RefSeq" id="WP_071942170.1">
    <property type="nucleotide sequence ID" value="NZ_CP018139.1"/>
</dbReference>
<protein>
    <submittedName>
        <fullName evidence="2">Uncharacterized protein</fullName>
    </submittedName>
</protein>
<dbReference type="KEGG" id="hsi:BOX17_03995"/>
<sequence>MTALAALRDALVGRPRNAVLVGGCGLAYAALYLWMIGDLGPGGGGGLAARFPAWDRVWQARGPFHFEPVGLIEAGPWVWTFSPLNTLLGLGIGLLLGGNLVLGWRVRRAAIHCAWHPPGGSLLAALPALLAGGACCAPIVLIWLGLPLAGVLSPLLPWLLPLAVLLLLASLATLARRLAASTP</sequence>
<dbReference type="EMBL" id="CP018139">
    <property type="protein sequence ID" value="APE30184.1"/>
    <property type="molecule type" value="Genomic_DNA"/>
</dbReference>